<evidence type="ECO:0000256" key="2">
    <source>
        <dbReference type="ARBA" id="ARBA00023125"/>
    </source>
</evidence>
<evidence type="ECO:0000256" key="1">
    <source>
        <dbReference type="ARBA" id="ARBA00004123"/>
    </source>
</evidence>
<feature type="compositionally biased region" description="Low complexity" evidence="7">
    <location>
        <begin position="22"/>
        <end position="32"/>
    </location>
</feature>
<accession>A0A813SRY7</accession>
<name>A0A813SRY7_9BILA</name>
<organism evidence="9 13">
    <name type="scientific">Didymodactylos carnosus</name>
    <dbReference type="NCBI Taxonomy" id="1234261"/>
    <lineage>
        <taxon>Eukaryota</taxon>
        <taxon>Metazoa</taxon>
        <taxon>Spiralia</taxon>
        <taxon>Gnathifera</taxon>
        <taxon>Rotifera</taxon>
        <taxon>Eurotatoria</taxon>
        <taxon>Bdelloidea</taxon>
        <taxon>Philodinida</taxon>
        <taxon>Philodinidae</taxon>
        <taxon>Didymodactylos</taxon>
    </lineage>
</organism>
<evidence type="ECO:0000256" key="7">
    <source>
        <dbReference type="SAM" id="MobiDB-lite"/>
    </source>
</evidence>
<dbReference type="InterPro" id="IPR009057">
    <property type="entry name" value="Homeodomain-like_sf"/>
</dbReference>
<protein>
    <recommendedName>
        <fullName evidence="8">Homeobox domain-containing protein</fullName>
    </recommendedName>
</protein>
<evidence type="ECO:0000256" key="3">
    <source>
        <dbReference type="ARBA" id="ARBA00023155"/>
    </source>
</evidence>
<dbReference type="InterPro" id="IPR050649">
    <property type="entry name" value="Paired_Homeobox_TFs"/>
</dbReference>
<evidence type="ECO:0000313" key="11">
    <source>
        <dbReference type="EMBL" id="CAF3583214.1"/>
    </source>
</evidence>
<evidence type="ECO:0000256" key="4">
    <source>
        <dbReference type="ARBA" id="ARBA00023242"/>
    </source>
</evidence>
<evidence type="ECO:0000313" key="9">
    <source>
        <dbReference type="EMBL" id="CAF0798367.1"/>
    </source>
</evidence>
<dbReference type="InterPro" id="IPR017970">
    <property type="entry name" value="Homeobox_CS"/>
</dbReference>
<feature type="domain" description="Homeobox" evidence="8">
    <location>
        <begin position="37"/>
        <end position="97"/>
    </location>
</feature>
<dbReference type="AlphaFoldDB" id="A0A813SRY7"/>
<dbReference type="Proteomes" id="UP000663829">
    <property type="component" value="Unassembled WGS sequence"/>
</dbReference>
<evidence type="ECO:0000256" key="6">
    <source>
        <dbReference type="RuleBase" id="RU000682"/>
    </source>
</evidence>
<dbReference type="Gene3D" id="1.10.10.60">
    <property type="entry name" value="Homeodomain-like"/>
    <property type="match status" value="1"/>
</dbReference>
<feature type="DNA-binding region" description="Homeobox" evidence="5">
    <location>
        <begin position="39"/>
        <end position="98"/>
    </location>
</feature>
<dbReference type="EMBL" id="CAJNOK010009007">
    <property type="protein sequence ID" value="CAF1078578.1"/>
    <property type="molecule type" value="Genomic_DNA"/>
</dbReference>
<dbReference type="CDD" id="cd00086">
    <property type="entry name" value="homeodomain"/>
    <property type="match status" value="1"/>
</dbReference>
<evidence type="ECO:0000313" key="10">
    <source>
        <dbReference type="EMBL" id="CAF1078578.1"/>
    </source>
</evidence>
<dbReference type="Proteomes" id="UP000681722">
    <property type="component" value="Unassembled WGS sequence"/>
</dbReference>
<keyword evidence="4 5" id="KW-0539">Nucleus</keyword>
<dbReference type="SMART" id="SM00389">
    <property type="entry name" value="HOX"/>
    <property type="match status" value="1"/>
</dbReference>
<dbReference type="GO" id="GO:0000981">
    <property type="term" value="F:DNA-binding transcription factor activity, RNA polymerase II-specific"/>
    <property type="evidence" value="ECO:0007669"/>
    <property type="project" value="InterPro"/>
</dbReference>
<dbReference type="EMBL" id="CAJOBC010000415">
    <property type="protein sequence ID" value="CAF3583214.1"/>
    <property type="molecule type" value="Genomic_DNA"/>
</dbReference>
<evidence type="ECO:0000259" key="8">
    <source>
        <dbReference type="PROSITE" id="PS50071"/>
    </source>
</evidence>
<keyword evidence="3 5" id="KW-0371">Homeobox</keyword>
<dbReference type="InterPro" id="IPR001356">
    <property type="entry name" value="HD"/>
</dbReference>
<evidence type="ECO:0000256" key="5">
    <source>
        <dbReference type="PROSITE-ProRule" id="PRU00108"/>
    </source>
</evidence>
<feature type="region of interest" description="Disordered" evidence="7">
    <location>
        <begin position="1"/>
        <end position="34"/>
    </location>
</feature>
<dbReference type="GO" id="GO:0005634">
    <property type="term" value="C:nucleus"/>
    <property type="evidence" value="ECO:0007669"/>
    <property type="project" value="UniProtKB-SubCell"/>
</dbReference>
<dbReference type="SUPFAM" id="SSF46689">
    <property type="entry name" value="Homeodomain-like"/>
    <property type="match status" value="1"/>
</dbReference>
<feature type="region of interest" description="Disordered" evidence="7">
    <location>
        <begin position="177"/>
        <end position="202"/>
    </location>
</feature>
<gene>
    <name evidence="9" type="ORF">GPM918_LOCUS3379</name>
    <name evidence="10" type="ORF">OVA965_LOCUS18249</name>
    <name evidence="11" type="ORF">SRO942_LOCUS3379</name>
    <name evidence="12" type="ORF">TMI583_LOCUS18261</name>
</gene>
<dbReference type="GO" id="GO:0000977">
    <property type="term" value="F:RNA polymerase II transcription regulatory region sequence-specific DNA binding"/>
    <property type="evidence" value="ECO:0007669"/>
    <property type="project" value="TreeGrafter"/>
</dbReference>
<keyword evidence="13" id="KW-1185">Reference proteome</keyword>
<dbReference type="Proteomes" id="UP000682733">
    <property type="component" value="Unassembled WGS sequence"/>
</dbReference>
<dbReference type="PANTHER" id="PTHR24329:SF577">
    <property type="entry name" value="HOMEOBOX PROTEIN UNC-42"/>
    <property type="match status" value="1"/>
</dbReference>
<dbReference type="PROSITE" id="PS00027">
    <property type="entry name" value="HOMEOBOX_1"/>
    <property type="match status" value="1"/>
</dbReference>
<proteinExistence type="predicted"/>
<dbReference type="PROSITE" id="PS50071">
    <property type="entry name" value="HOMEOBOX_2"/>
    <property type="match status" value="1"/>
</dbReference>
<dbReference type="OrthoDB" id="6159439at2759"/>
<comment type="caution">
    <text evidence="9">The sequence shown here is derived from an EMBL/GenBank/DDBJ whole genome shotgun (WGS) entry which is preliminary data.</text>
</comment>
<dbReference type="EMBL" id="CAJOBA010009023">
    <property type="protein sequence ID" value="CAF3841985.1"/>
    <property type="molecule type" value="Genomic_DNA"/>
</dbReference>
<dbReference type="Proteomes" id="UP000677228">
    <property type="component" value="Unassembled WGS sequence"/>
</dbReference>
<dbReference type="EMBL" id="CAJNOQ010000415">
    <property type="protein sequence ID" value="CAF0798367.1"/>
    <property type="molecule type" value="Genomic_DNA"/>
</dbReference>
<dbReference type="PANTHER" id="PTHR24329">
    <property type="entry name" value="HOMEOBOX PROTEIN ARISTALESS"/>
    <property type="match status" value="1"/>
</dbReference>
<keyword evidence="2 5" id="KW-0238">DNA-binding</keyword>
<dbReference type="Pfam" id="PF00046">
    <property type="entry name" value="Homeodomain"/>
    <property type="match status" value="1"/>
</dbReference>
<evidence type="ECO:0000313" key="12">
    <source>
        <dbReference type="EMBL" id="CAF3841985.1"/>
    </source>
</evidence>
<feature type="compositionally biased region" description="Polar residues" evidence="7">
    <location>
        <begin position="192"/>
        <end position="202"/>
    </location>
</feature>
<evidence type="ECO:0000313" key="13">
    <source>
        <dbReference type="Proteomes" id="UP000663829"/>
    </source>
</evidence>
<reference evidence="9" key="1">
    <citation type="submission" date="2021-02" db="EMBL/GenBank/DDBJ databases">
        <authorList>
            <person name="Nowell W R."/>
        </authorList>
    </citation>
    <scope>NUCLEOTIDE SEQUENCE</scope>
</reference>
<comment type="subcellular location">
    <subcellularLocation>
        <location evidence="1 5 6">Nucleus</location>
    </subcellularLocation>
</comment>
<sequence>MNRTTGNDNNEEPTIKEEPISESESLMSSSDSKPNIIYKKRSRIQYTQQQLHILESTFQLHHYPTVDIVDNLAEGLKLQTQKISVWFQNRRSRMKKESKHAKISNIQHQELKSPAVRSPTCFSPSSSSLSPFIEQMYQNTWNNYRYPMSSSSGFSQPMYTLNQYNTMSSPSPAHYNNYSSPANYPDQPSYPFHNSTNFQYDH</sequence>